<keyword evidence="5" id="KW-0238">DNA-binding</keyword>
<evidence type="ECO:0000313" key="9">
    <source>
        <dbReference type="EMBL" id="MCL6271914.1"/>
    </source>
</evidence>
<dbReference type="InterPro" id="IPR008571">
    <property type="entry name" value="HerA-like"/>
</dbReference>
<organism evidence="9 10">
    <name type="scientific">Parendozoicomonas callyspongiae</name>
    <dbReference type="NCBI Taxonomy" id="2942213"/>
    <lineage>
        <taxon>Bacteria</taxon>
        <taxon>Pseudomonadati</taxon>
        <taxon>Pseudomonadota</taxon>
        <taxon>Gammaproteobacteria</taxon>
        <taxon>Oceanospirillales</taxon>
        <taxon>Endozoicomonadaceae</taxon>
        <taxon>Parendozoicomonas</taxon>
    </lineage>
</organism>
<dbReference type="InterPro" id="IPR033186">
    <property type="entry name" value="HerA_C"/>
</dbReference>
<accession>A0ABT0PKJ8</accession>
<comment type="caution">
    <text evidence="9">The sequence shown here is derived from an EMBL/GenBank/DDBJ whole genome shotgun (WGS) entry which is preliminary data.</text>
</comment>
<dbReference type="EMBL" id="JAMFLX010000037">
    <property type="protein sequence ID" value="MCL6271914.1"/>
    <property type="molecule type" value="Genomic_DNA"/>
</dbReference>
<evidence type="ECO:0000259" key="8">
    <source>
        <dbReference type="Pfam" id="PF05872"/>
    </source>
</evidence>
<sequence length="586" mass="65941">MALFEFDKAKDKERYLLGQVREVDTRKVSVLVDNDKDLRKARVNQLIAIAMADGTDTWLIGLIDKVIKSVVQLSTSLEPENDEDETEDEDTLPKEAVVNTVKLTLMGTARWNNLNQKPDFSRSLNHVPEIDAECYVLKDANLEAFMGILSSSTEKAHALDLGVFTLDEKATAFLDGNKLFQRHAALLGSTGSGKSWTVASVLERSAKLRSSNLVVFDLHGEYKNLSYARQLRIPGPDELKNEDDGVLYLPYWMLNTEELQSMFIDSTEFSAHNQVMAFQDIVVEEKKKTLSLLQKHDVLAAFTLDSPIPFDIKNVIAKITHLNEEMVQGARGLKQGAFYGQFSRLLLRLNSKLNDRRYGFMFQAPDTANDYDALAAFAEKLAGFTDTNSQIKIIDFSEVPSDILPVVIGLVARLLYQIQFWTNHEQRRPIALVCDEAHLYLPRGQMNPVEKRAVEAFEKIAKEGRKYGVALMIVSQRPSDVSETVLSQCNNVIALRLTNGDDQNTVKKMLPESLESLLEALPVMDVGEALVVGDSVLLPSRIKIHPPADKPLSATVDFWSRWQESVAAPDFIRIIENMRRQSRREP</sequence>
<dbReference type="InterPro" id="IPR002789">
    <property type="entry name" value="HerA_central"/>
</dbReference>
<gene>
    <name evidence="9" type="ORF">M3P05_18505</name>
</gene>
<evidence type="ECO:0000256" key="6">
    <source>
        <dbReference type="ARBA" id="ARBA00023235"/>
    </source>
</evidence>
<evidence type="ECO:0000256" key="3">
    <source>
        <dbReference type="ARBA" id="ARBA00022806"/>
    </source>
</evidence>
<evidence type="ECO:0000259" key="7">
    <source>
        <dbReference type="Pfam" id="PF01935"/>
    </source>
</evidence>
<dbReference type="Pfam" id="PF05872">
    <property type="entry name" value="HerA_C"/>
    <property type="match status" value="1"/>
</dbReference>
<feature type="domain" description="Helicase HerA central" evidence="7">
    <location>
        <begin position="161"/>
        <end position="413"/>
    </location>
</feature>
<name>A0ABT0PKJ8_9GAMM</name>
<evidence type="ECO:0000256" key="1">
    <source>
        <dbReference type="ARBA" id="ARBA00022741"/>
    </source>
</evidence>
<keyword evidence="3" id="KW-0347">Helicase</keyword>
<keyword evidence="10" id="KW-1185">Reference proteome</keyword>
<protein>
    <submittedName>
        <fullName evidence="9">ATP-binding protein</fullName>
    </submittedName>
</protein>
<keyword evidence="1" id="KW-0547">Nucleotide-binding</keyword>
<evidence type="ECO:0000256" key="4">
    <source>
        <dbReference type="ARBA" id="ARBA00022840"/>
    </source>
</evidence>
<reference evidence="9 10" key="1">
    <citation type="submission" date="2022-05" db="EMBL/GenBank/DDBJ databases">
        <authorList>
            <person name="Park J.-S."/>
        </authorList>
    </citation>
    <scope>NUCLEOTIDE SEQUENCE [LARGE SCALE GENOMIC DNA]</scope>
    <source>
        <strain evidence="9 10">2012CJ34-2</strain>
    </source>
</reference>
<keyword evidence="6" id="KW-0413">Isomerase</keyword>
<dbReference type="SUPFAM" id="SSF52540">
    <property type="entry name" value="P-loop containing nucleoside triphosphate hydrolases"/>
    <property type="match status" value="1"/>
</dbReference>
<evidence type="ECO:0000256" key="2">
    <source>
        <dbReference type="ARBA" id="ARBA00022801"/>
    </source>
</evidence>
<keyword evidence="4 9" id="KW-0067">ATP-binding</keyword>
<dbReference type="Pfam" id="PF01935">
    <property type="entry name" value="DUF87"/>
    <property type="match status" value="1"/>
</dbReference>
<dbReference type="Gene3D" id="3.40.50.300">
    <property type="entry name" value="P-loop containing nucleotide triphosphate hydrolases"/>
    <property type="match status" value="2"/>
</dbReference>
<evidence type="ECO:0000313" key="10">
    <source>
        <dbReference type="Proteomes" id="UP001203338"/>
    </source>
</evidence>
<dbReference type="Proteomes" id="UP001203338">
    <property type="component" value="Unassembled WGS sequence"/>
</dbReference>
<dbReference type="RefSeq" id="WP_249701582.1">
    <property type="nucleotide sequence ID" value="NZ_JAMFLX010000037.1"/>
</dbReference>
<feature type="domain" description="Helicase HerA-like C-terminal" evidence="8">
    <location>
        <begin position="430"/>
        <end position="531"/>
    </location>
</feature>
<dbReference type="CDD" id="cd01127">
    <property type="entry name" value="TrwB_TraG_TraD_VirD4"/>
    <property type="match status" value="1"/>
</dbReference>
<evidence type="ECO:0000256" key="5">
    <source>
        <dbReference type="ARBA" id="ARBA00023125"/>
    </source>
</evidence>
<keyword evidence="2" id="KW-0378">Hydrolase</keyword>
<proteinExistence type="predicted"/>
<dbReference type="PANTHER" id="PTHR42957:SF1">
    <property type="entry name" value="HELICASE MJ1565-RELATED"/>
    <property type="match status" value="1"/>
</dbReference>
<dbReference type="PANTHER" id="PTHR42957">
    <property type="entry name" value="HELICASE MJ1565-RELATED"/>
    <property type="match status" value="1"/>
</dbReference>
<dbReference type="InterPro" id="IPR027417">
    <property type="entry name" value="P-loop_NTPase"/>
</dbReference>
<dbReference type="GO" id="GO:0005524">
    <property type="term" value="F:ATP binding"/>
    <property type="evidence" value="ECO:0007669"/>
    <property type="project" value="UniProtKB-KW"/>
</dbReference>